<dbReference type="PANTHER" id="PTHR24043">
    <property type="entry name" value="SCAVENGER RECEPTOR CLASS F"/>
    <property type="match status" value="1"/>
</dbReference>
<dbReference type="InterPro" id="IPR042635">
    <property type="entry name" value="MEGF10/SREC1/2-like"/>
</dbReference>
<feature type="signal peptide" evidence="3">
    <location>
        <begin position="1"/>
        <end position="15"/>
    </location>
</feature>
<accession>A0A8B8BPN8</accession>
<evidence type="ECO:0000256" key="2">
    <source>
        <dbReference type="SAM" id="Phobius"/>
    </source>
</evidence>
<dbReference type="InterPro" id="IPR009030">
    <property type="entry name" value="Growth_fac_rcpt_cys_sf"/>
</dbReference>
<evidence type="ECO:0000256" key="3">
    <source>
        <dbReference type="SAM" id="SignalP"/>
    </source>
</evidence>
<reference evidence="5" key="1">
    <citation type="submission" date="2025-08" db="UniProtKB">
        <authorList>
            <consortium name="RefSeq"/>
        </authorList>
    </citation>
    <scope>IDENTIFICATION</scope>
    <source>
        <tissue evidence="5">Whole sample</tissue>
    </source>
</reference>
<protein>
    <submittedName>
        <fullName evidence="5">Multiple epidermal growth factor-like domains protein 10 isoform X1</fullName>
    </submittedName>
</protein>
<dbReference type="GO" id="GO:0005044">
    <property type="term" value="F:scavenger receptor activity"/>
    <property type="evidence" value="ECO:0007669"/>
    <property type="project" value="InterPro"/>
</dbReference>
<organism evidence="4 5">
    <name type="scientific">Crassostrea virginica</name>
    <name type="common">Eastern oyster</name>
    <dbReference type="NCBI Taxonomy" id="6565"/>
    <lineage>
        <taxon>Eukaryota</taxon>
        <taxon>Metazoa</taxon>
        <taxon>Spiralia</taxon>
        <taxon>Lophotrochozoa</taxon>
        <taxon>Mollusca</taxon>
        <taxon>Bivalvia</taxon>
        <taxon>Autobranchia</taxon>
        <taxon>Pteriomorphia</taxon>
        <taxon>Ostreida</taxon>
        <taxon>Ostreoidea</taxon>
        <taxon>Ostreidae</taxon>
        <taxon>Crassostrea</taxon>
    </lineage>
</organism>
<feature type="chain" id="PRO_5033999574" evidence="3">
    <location>
        <begin position="16"/>
        <end position="223"/>
    </location>
</feature>
<dbReference type="PANTHER" id="PTHR24043:SF8">
    <property type="entry name" value="EGF-LIKE DOMAIN-CONTAINING PROTEIN"/>
    <property type="match status" value="1"/>
</dbReference>
<dbReference type="RefSeq" id="XP_022305285.1">
    <property type="nucleotide sequence ID" value="XM_022449577.1"/>
</dbReference>
<gene>
    <name evidence="5" type="primary">LOC111112183</name>
</gene>
<dbReference type="KEGG" id="cvn:111112183"/>
<dbReference type="GeneID" id="111112183"/>
<dbReference type="OrthoDB" id="6141824at2759"/>
<proteinExistence type="predicted"/>
<keyword evidence="2" id="KW-1133">Transmembrane helix</keyword>
<dbReference type="AlphaFoldDB" id="A0A8B8BPN8"/>
<name>A0A8B8BPN8_CRAVI</name>
<keyword evidence="4" id="KW-1185">Reference proteome</keyword>
<dbReference type="Gene3D" id="2.170.300.10">
    <property type="entry name" value="Tie2 ligand-binding domain superfamily"/>
    <property type="match status" value="1"/>
</dbReference>
<evidence type="ECO:0000256" key="1">
    <source>
        <dbReference type="ARBA" id="ARBA00022536"/>
    </source>
</evidence>
<feature type="transmembrane region" description="Helical" evidence="2">
    <location>
        <begin position="108"/>
        <end position="134"/>
    </location>
</feature>
<keyword evidence="1" id="KW-0245">EGF-like domain</keyword>
<evidence type="ECO:0000313" key="4">
    <source>
        <dbReference type="Proteomes" id="UP000694844"/>
    </source>
</evidence>
<dbReference type="SUPFAM" id="SSF57184">
    <property type="entry name" value="Growth factor receptor domain"/>
    <property type="match status" value="1"/>
</dbReference>
<evidence type="ECO:0000313" key="5">
    <source>
        <dbReference type="RefSeq" id="XP_022305285.1"/>
    </source>
</evidence>
<dbReference type="Proteomes" id="UP000694844">
    <property type="component" value="Chromosome 9"/>
</dbReference>
<keyword evidence="2" id="KW-0812">Transmembrane</keyword>
<keyword evidence="3" id="KW-0732">Signal</keyword>
<sequence>MFVLCVLLVVLNTQACPVGFYGKKCSYKCRQTCVGCNSTSGVCETGCLAGWKGSYCHKQCNAGYYGNNCSSRCGHCLDNVTCHYITGNCLNGCHTGYEEPMCTEVKMAILPIIGAVVGILIAAKMIIEGVFALLRNRRNIAQKETLIHNHNLPTDNRTHLFNVSETDPVYLEYLELELNRGSQTFEKLQFQRIVDRNRHQGIDLNTSAPNHEKLQSLRESYSE</sequence>
<keyword evidence="2" id="KW-0472">Membrane</keyword>